<dbReference type="Proteomes" id="UP000285326">
    <property type="component" value="Unassembled WGS sequence"/>
</dbReference>
<evidence type="ECO:0000256" key="4">
    <source>
        <dbReference type="ARBA" id="ARBA00022723"/>
    </source>
</evidence>
<dbReference type="InterPro" id="IPR012340">
    <property type="entry name" value="NA-bd_OB-fold"/>
</dbReference>
<evidence type="ECO:0000313" key="12">
    <source>
        <dbReference type="EMBL" id="RKF71815.1"/>
    </source>
</evidence>
<dbReference type="PANTHER" id="PTHR13454">
    <property type="entry name" value="PROTEIN MCM10 HOMOLOG"/>
    <property type="match status" value="1"/>
</dbReference>
<dbReference type="GO" id="GO:0006270">
    <property type="term" value="P:DNA replication initiation"/>
    <property type="evidence" value="ECO:0007669"/>
    <property type="project" value="InterPro"/>
</dbReference>
<evidence type="ECO:0000259" key="10">
    <source>
        <dbReference type="Pfam" id="PF09329"/>
    </source>
</evidence>
<comment type="similarity">
    <text evidence="2">Belongs to the MCM10 family.</text>
</comment>
<evidence type="ECO:0000256" key="9">
    <source>
        <dbReference type="SAM" id="MobiDB-lite"/>
    </source>
</evidence>
<organism evidence="12 13">
    <name type="scientific">Golovinomyces cichoracearum</name>
    <dbReference type="NCBI Taxonomy" id="62708"/>
    <lineage>
        <taxon>Eukaryota</taxon>
        <taxon>Fungi</taxon>
        <taxon>Dikarya</taxon>
        <taxon>Ascomycota</taxon>
        <taxon>Pezizomycotina</taxon>
        <taxon>Leotiomycetes</taxon>
        <taxon>Erysiphales</taxon>
        <taxon>Erysiphaceae</taxon>
        <taxon>Golovinomyces</taxon>
    </lineage>
</organism>
<keyword evidence="8" id="KW-0175">Coiled coil</keyword>
<feature type="region of interest" description="Disordered" evidence="9">
    <location>
        <begin position="1"/>
        <end position="53"/>
    </location>
</feature>
<evidence type="ECO:0000256" key="5">
    <source>
        <dbReference type="ARBA" id="ARBA00022771"/>
    </source>
</evidence>
<evidence type="ECO:0000313" key="13">
    <source>
        <dbReference type="Proteomes" id="UP000285326"/>
    </source>
</evidence>
<dbReference type="InterPro" id="IPR055065">
    <property type="entry name" value="OB_MCM10"/>
</dbReference>
<dbReference type="Pfam" id="PF22379">
    <property type="entry name" value="OB_MCM10"/>
    <property type="match status" value="1"/>
</dbReference>
<feature type="compositionally biased region" description="Polar residues" evidence="9">
    <location>
        <begin position="33"/>
        <end position="53"/>
    </location>
</feature>
<feature type="domain" description="Zinc finger Mcm10/DnaG-type" evidence="10">
    <location>
        <begin position="485"/>
        <end position="530"/>
    </location>
</feature>
<reference evidence="12 13" key="1">
    <citation type="journal article" date="2018" name="BMC Genomics">
        <title>Comparative genome analyses reveal sequence features reflecting distinct modes of host-adaptation between dicot and monocot powdery mildew.</title>
        <authorList>
            <person name="Wu Y."/>
            <person name="Ma X."/>
            <person name="Pan Z."/>
            <person name="Kale S.D."/>
            <person name="Song Y."/>
            <person name="King H."/>
            <person name="Zhang Q."/>
            <person name="Presley C."/>
            <person name="Deng X."/>
            <person name="Wei C.I."/>
            <person name="Xiao S."/>
        </authorList>
    </citation>
    <scope>NUCLEOTIDE SEQUENCE [LARGE SCALE GENOMIC DNA]</scope>
    <source>
        <strain evidence="12">UMSG1</strain>
    </source>
</reference>
<evidence type="ECO:0000256" key="6">
    <source>
        <dbReference type="ARBA" id="ARBA00022833"/>
    </source>
</evidence>
<dbReference type="InterPro" id="IPR015408">
    <property type="entry name" value="Znf_Mcm10/DnaG"/>
</dbReference>
<keyword evidence="3" id="KW-0235">DNA replication</keyword>
<comment type="subcellular location">
    <subcellularLocation>
        <location evidence="1">Nucleus</location>
    </subcellularLocation>
</comment>
<feature type="coiled-coil region" evidence="8">
    <location>
        <begin position="64"/>
        <end position="100"/>
    </location>
</feature>
<evidence type="ECO:0000256" key="1">
    <source>
        <dbReference type="ARBA" id="ARBA00004123"/>
    </source>
</evidence>
<dbReference type="GO" id="GO:0043596">
    <property type="term" value="C:nuclear replication fork"/>
    <property type="evidence" value="ECO:0007669"/>
    <property type="project" value="TreeGrafter"/>
</dbReference>
<feature type="compositionally biased region" description="Polar residues" evidence="9">
    <location>
        <begin position="322"/>
        <end position="331"/>
    </location>
</feature>
<keyword evidence="6" id="KW-0862">Zinc</keyword>
<dbReference type="GO" id="GO:0003688">
    <property type="term" value="F:DNA replication origin binding"/>
    <property type="evidence" value="ECO:0007669"/>
    <property type="project" value="TreeGrafter"/>
</dbReference>
<dbReference type="EMBL" id="MCBS01025018">
    <property type="protein sequence ID" value="RKF71815.1"/>
    <property type="molecule type" value="Genomic_DNA"/>
</dbReference>
<dbReference type="GO" id="GO:0008270">
    <property type="term" value="F:zinc ion binding"/>
    <property type="evidence" value="ECO:0007669"/>
    <property type="project" value="UniProtKB-KW"/>
</dbReference>
<dbReference type="GO" id="GO:0003697">
    <property type="term" value="F:single-stranded DNA binding"/>
    <property type="evidence" value="ECO:0007669"/>
    <property type="project" value="InterPro"/>
</dbReference>
<keyword evidence="7" id="KW-0539">Nucleus</keyword>
<dbReference type="PANTHER" id="PTHR13454:SF11">
    <property type="entry name" value="PROTEIN MCM10 HOMOLOG"/>
    <property type="match status" value="1"/>
</dbReference>
<keyword evidence="5" id="KW-0863">Zinc-finger</keyword>
<sequence length="760" mass="86399">MKEEISWPPRPPSVLMSTSASRERMRLQEERTSLSPTPSRFGISTGNFKSLPDTNSNELDIEDEETLQLQLQEIQARLKLKKLQNKKRQLENKAESCTDESVAELNRDKNVADFYKFSGAKALGSKQKAVVDVPVSPIRKTLPPETQRSPGRVLLGIDKGLRGCDVSLRRVQGSKDKYDQKRGRHYSSYRRCDSQGLTQNLELSTQTQAVQEKPKSFNEKLAAVRRQDTDNQLRQLNNQRCRSIAFDIDQDQIQDFKRSAVDFTSNAHQSPDFSRDQVISSITSRRESLLQTKKFSNIHSTFEAKNIFNETPKIEPKKFTIDASNTSSGISSEHEASKFEPYSSQHLTRRIIPHQNLTRSLAGKKTYLIPDLLRDVKAPDFVAPDIEQDFVLLATIASKSEPKVHRTNQNKRKRGKFMALTLTDLKWELDLFLFDSAFEKFWKMTPGTIIAILNPLIMPPPRDKINTGKFSIMLNSDADTILEIGLARDLGFCKSIKRDGKTCSSWVDKRHSEFCDYHVNNALSKTHSSRMEVNTMTFGKGKYNFQKTRNHSFESLISNGYKKTKSNDMARYDRETHSQIYIGQKSTTSLLDDVDYDPDRFHRGTTKEERMTRRLLSKERERNLEKKLAALGNGLGAEYARARQVDKSPIKSASRVNSIGKPFNSNSLGLLDKSIDNVSLSPVKRKRKNTFSNTTPERWGNSLAVDLGNIKSNEIPDAPSATKKTRFVTEKGIREAGRESLDISSVIPDESDDELEIIRN</sequence>
<comment type="caution">
    <text evidence="12">The sequence shown here is derived from an EMBL/GenBank/DDBJ whole genome shotgun (WGS) entry which is preliminary data.</text>
</comment>
<feature type="compositionally biased region" description="Basic and acidic residues" evidence="9">
    <location>
        <begin position="21"/>
        <end position="32"/>
    </location>
</feature>
<feature type="domain" description="MCM10 OB-fold" evidence="11">
    <location>
        <begin position="342"/>
        <end position="472"/>
    </location>
</feature>
<accession>A0A420IBF6</accession>
<evidence type="ECO:0000259" key="11">
    <source>
        <dbReference type="Pfam" id="PF22379"/>
    </source>
</evidence>
<evidence type="ECO:0000256" key="3">
    <source>
        <dbReference type="ARBA" id="ARBA00022705"/>
    </source>
</evidence>
<gene>
    <name evidence="12" type="ORF">GcM1_250227</name>
</gene>
<feature type="region of interest" description="Disordered" evidence="9">
    <location>
        <begin position="322"/>
        <end position="341"/>
    </location>
</feature>
<dbReference type="Gene3D" id="2.40.50.140">
    <property type="entry name" value="Nucleic acid-binding proteins"/>
    <property type="match status" value="1"/>
</dbReference>
<evidence type="ECO:0000256" key="8">
    <source>
        <dbReference type="SAM" id="Coils"/>
    </source>
</evidence>
<evidence type="ECO:0000256" key="2">
    <source>
        <dbReference type="ARBA" id="ARBA00009679"/>
    </source>
</evidence>
<dbReference type="FunFam" id="2.40.50.140:FF:000174">
    <property type="entry name" value="DNA replication licensing factor mcm10"/>
    <property type="match status" value="1"/>
</dbReference>
<dbReference type="Pfam" id="PF09329">
    <property type="entry name" value="zf-primase"/>
    <property type="match status" value="1"/>
</dbReference>
<name>A0A420IBF6_9PEZI</name>
<proteinExistence type="inferred from homology"/>
<evidence type="ECO:0000256" key="7">
    <source>
        <dbReference type="ARBA" id="ARBA00023242"/>
    </source>
</evidence>
<dbReference type="AlphaFoldDB" id="A0A420IBF6"/>
<dbReference type="InterPro" id="IPR040184">
    <property type="entry name" value="Mcm10"/>
</dbReference>
<keyword evidence="4" id="KW-0479">Metal-binding</keyword>
<protein>
    <submittedName>
        <fullName evidence="12">DNA replication protein</fullName>
    </submittedName>
</protein>